<proteinExistence type="predicted"/>
<protein>
    <submittedName>
        <fullName evidence="1">Uncharacterized protein</fullName>
    </submittedName>
</protein>
<dbReference type="Pfam" id="PF11561">
    <property type="entry name" value="Saw1"/>
    <property type="match status" value="1"/>
</dbReference>
<dbReference type="OMA" id="HKWELDI"/>
<dbReference type="FunCoup" id="A7TSP3">
    <property type="interactions" value="73"/>
</dbReference>
<evidence type="ECO:0000313" key="2">
    <source>
        <dbReference type="Proteomes" id="UP000000267"/>
    </source>
</evidence>
<dbReference type="RefSeq" id="XP_001642568.1">
    <property type="nucleotide sequence ID" value="XM_001642518.1"/>
</dbReference>
<dbReference type="AlphaFoldDB" id="A7TSP3"/>
<evidence type="ECO:0000313" key="1">
    <source>
        <dbReference type="EMBL" id="EDO14710.1"/>
    </source>
</evidence>
<dbReference type="KEGG" id="vpo:Kpol_316p3"/>
<dbReference type="InParanoid" id="A7TSP3"/>
<organism evidence="2">
    <name type="scientific">Vanderwaltozyma polyspora (strain ATCC 22028 / DSM 70294 / BCRC 21397 / CBS 2163 / NBRC 10782 / NRRL Y-8283 / UCD 57-17)</name>
    <name type="common">Kluyveromyces polysporus</name>
    <dbReference type="NCBI Taxonomy" id="436907"/>
    <lineage>
        <taxon>Eukaryota</taxon>
        <taxon>Fungi</taxon>
        <taxon>Dikarya</taxon>
        <taxon>Ascomycota</taxon>
        <taxon>Saccharomycotina</taxon>
        <taxon>Saccharomycetes</taxon>
        <taxon>Saccharomycetales</taxon>
        <taxon>Saccharomycetaceae</taxon>
        <taxon>Vanderwaltozyma</taxon>
    </lineage>
</organism>
<name>A7TSP3_VANPO</name>
<dbReference type="InterPro" id="IPR021624">
    <property type="entry name" value="Saw1"/>
</dbReference>
<dbReference type="GeneID" id="5542733"/>
<dbReference type="GO" id="GO:0000405">
    <property type="term" value="F:bubble DNA binding"/>
    <property type="evidence" value="ECO:0007669"/>
    <property type="project" value="EnsemblFungi"/>
</dbReference>
<gene>
    <name evidence="1" type="ORF">Kpol_316p3</name>
</gene>
<dbReference type="STRING" id="436907.A7TSP3"/>
<dbReference type="PhylomeDB" id="A7TSP3"/>
<dbReference type="EMBL" id="DS480519">
    <property type="protein sequence ID" value="EDO14710.1"/>
    <property type="molecule type" value="Genomic_DNA"/>
</dbReference>
<reference evidence="1 2" key="1">
    <citation type="journal article" date="2007" name="Proc. Natl. Acad. Sci. U.S.A.">
        <title>Independent sorting-out of thousands of duplicated gene pairs in two yeast species descended from a whole-genome duplication.</title>
        <authorList>
            <person name="Scannell D.R."/>
            <person name="Frank A.C."/>
            <person name="Conant G.C."/>
            <person name="Byrne K.P."/>
            <person name="Woolfit M."/>
            <person name="Wolfe K.H."/>
        </authorList>
    </citation>
    <scope>NUCLEOTIDE SEQUENCE [LARGE SCALE GENOMIC DNA]</scope>
    <source>
        <strain evidence="2">ATCC 22028 / DSM 70294 / BCRC 21397 / CBS 2163 / NBRC 10782 / NRRL Y-8283 / UCD 57-17</strain>
    </source>
</reference>
<dbReference type="HOGENOM" id="CLU_091781_0_0_1"/>
<dbReference type="GO" id="GO:0070337">
    <property type="term" value="F:3'-flap-structured DNA binding"/>
    <property type="evidence" value="ECO:0007669"/>
    <property type="project" value="EnsemblFungi"/>
</dbReference>
<dbReference type="OrthoDB" id="4034365at2759"/>
<dbReference type="Proteomes" id="UP000000267">
    <property type="component" value="Unassembled WGS sequence"/>
</dbReference>
<dbReference type="GO" id="GO:0070338">
    <property type="term" value="F:5'-flap-structured DNA binding"/>
    <property type="evidence" value="ECO:0007669"/>
    <property type="project" value="EnsemblFungi"/>
</dbReference>
<dbReference type="eggNOG" id="ENOG502S0N2">
    <property type="taxonomic scope" value="Eukaryota"/>
</dbReference>
<dbReference type="GO" id="GO:0000736">
    <property type="term" value="P:double-strand break repair via single-strand annealing, removal of nonhomologous ends"/>
    <property type="evidence" value="ECO:0007669"/>
    <property type="project" value="EnsemblFungi"/>
</dbReference>
<keyword evidence="2" id="KW-1185">Reference proteome</keyword>
<dbReference type="GO" id="GO:0000403">
    <property type="term" value="F:Y-form DNA binding"/>
    <property type="evidence" value="ECO:0007669"/>
    <property type="project" value="EnsemblFungi"/>
</dbReference>
<accession>A7TSP3</accession>
<dbReference type="GO" id="GO:1905348">
    <property type="term" value="C:endonuclease complex"/>
    <property type="evidence" value="ECO:0007669"/>
    <property type="project" value="EnsemblFungi"/>
</dbReference>
<sequence>MTLSIARIKISDNIILPLRVFINRKQLLYNITNEPIIQAPLLSNNSIVCLKSPNTRIFVSNNDLESLCDEIRDDILLIIYELTSQEVMNQTIGKLRVGYNLDFKKSVINRFFKDDDTGDYYIDSNILMVTRVSKLKYKFRFKKNWEVDIFINNIKKLSDLRDYLLFRHNPNQMSSPSIPINSVKKVLIMEPDDYLNIETGKDQTMILQEDENDSGIIDQQSSQDDDSKPIIHYRYKPTLNLAELIDIHVLQRPRRHKI</sequence>